<accession>A0A4Q4TCZ4</accession>
<organism evidence="3 4">
    <name type="scientific">Monosporascus ibericus</name>
    <dbReference type="NCBI Taxonomy" id="155417"/>
    <lineage>
        <taxon>Eukaryota</taxon>
        <taxon>Fungi</taxon>
        <taxon>Dikarya</taxon>
        <taxon>Ascomycota</taxon>
        <taxon>Pezizomycotina</taxon>
        <taxon>Sordariomycetes</taxon>
        <taxon>Xylariomycetidae</taxon>
        <taxon>Xylariales</taxon>
        <taxon>Xylariales incertae sedis</taxon>
        <taxon>Monosporascus</taxon>
    </lineage>
</organism>
<keyword evidence="4" id="KW-1185">Reference proteome</keyword>
<reference evidence="3 4" key="1">
    <citation type="submission" date="2018-06" db="EMBL/GenBank/DDBJ databases">
        <title>Complete Genomes of Monosporascus.</title>
        <authorList>
            <person name="Robinson A.J."/>
            <person name="Natvig D.O."/>
        </authorList>
    </citation>
    <scope>NUCLEOTIDE SEQUENCE [LARGE SCALE GENOMIC DNA]</scope>
    <source>
        <strain evidence="3 4">CBS 110550</strain>
    </source>
</reference>
<evidence type="ECO:0000259" key="2">
    <source>
        <dbReference type="Pfam" id="PF17107"/>
    </source>
</evidence>
<evidence type="ECO:0000313" key="3">
    <source>
        <dbReference type="EMBL" id="RYP03330.1"/>
    </source>
</evidence>
<evidence type="ECO:0000259" key="1">
    <source>
        <dbReference type="Pfam" id="PF17106"/>
    </source>
</evidence>
<comment type="caution">
    <text evidence="3">The sequence shown here is derived from an EMBL/GenBank/DDBJ whole genome shotgun (WGS) entry which is preliminary data.</text>
</comment>
<dbReference type="Pfam" id="PF17106">
    <property type="entry name" value="NACHT_sigma"/>
    <property type="match status" value="1"/>
</dbReference>
<evidence type="ECO:0000313" key="4">
    <source>
        <dbReference type="Proteomes" id="UP000293360"/>
    </source>
</evidence>
<gene>
    <name evidence="3" type="ORF">DL764_005226</name>
</gene>
<feature type="domain" description="NACHT-NTPase and P-loop NTPases N-terminal" evidence="2">
    <location>
        <begin position="10"/>
        <end position="131"/>
    </location>
</feature>
<proteinExistence type="predicted"/>
<dbReference type="STRING" id="155417.A0A4Q4TCZ4"/>
<feature type="domain" description="NACHT-NTPase sigma" evidence="1">
    <location>
        <begin position="167"/>
        <end position="200"/>
    </location>
</feature>
<dbReference type="OrthoDB" id="674604at2759"/>
<evidence type="ECO:0008006" key="5">
    <source>
        <dbReference type="Google" id="ProtNLM"/>
    </source>
</evidence>
<dbReference type="Proteomes" id="UP000293360">
    <property type="component" value="Unassembled WGS sequence"/>
</dbReference>
<dbReference type="Pfam" id="PF17107">
    <property type="entry name" value="SesA"/>
    <property type="match status" value="1"/>
</dbReference>
<name>A0A4Q4TCZ4_9PEZI</name>
<dbReference type="AlphaFoldDB" id="A0A4Q4TCZ4"/>
<sequence>MSGTEVIGLISAIMGIIDVASKFYTAIENTNNLPQAFREIAQRLPLVLDTLGTMKARFQPEDVSSDAYAVIWPTMEGCKDKAERLKNILRAVAAQPDPSRIERYRLAVRRLGKESKVEELMKGIIEDVQLLAANRIVQLKAEDKIDQLTEAIQALSKVPSSVPDGPTFTYSGTGDQINNTGSGTQNINKGRGQQYIAHSISFGSAQHP</sequence>
<dbReference type="EMBL" id="QJNU01000267">
    <property type="protein sequence ID" value="RYP03330.1"/>
    <property type="molecule type" value="Genomic_DNA"/>
</dbReference>
<dbReference type="InterPro" id="IPR031353">
    <property type="entry name" value="NACHT_sigma"/>
</dbReference>
<dbReference type="InterPro" id="IPR031352">
    <property type="entry name" value="SesA"/>
</dbReference>
<protein>
    <recommendedName>
        <fullName evidence="5">NACHT-NTPase and P-loop NTPases N-terminal domain-containing protein</fullName>
    </recommendedName>
</protein>